<evidence type="ECO:0000259" key="12">
    <source>
        <dbReference type="PROSITE" id="PS51030"/>
    </source>
</evidence>
<dbReference type="AlphaFoldDB" id="E3LPY9"/>
<dbReference type="PROSITE" id="PS00031">
    <property type="entry name" value="NUCLEAR_REC_DBD_1"/>
    <property type="match status" value="2"/>
</dbReference>
<proteinExistence type="inferred from homology"/>
<dbReference type="Pfam" id="PF00104">
    <property type="entry name" value="Hormone_recep"/>
    <property type="match status" value="2"/>
</dbReference>
<dbReference type="InParanoid" id="E3LPY9"/>
<keyword evidence="9 11" id="KW-0675">Receptor</keyword>
<feature type="domain" description="NR LBD" evidence="13">
    <location>
        <begin position="174"/>
        <end position="403"/>
    </location>
</feature>
<dbReference type="PANTHER" id="PTHR24083">
    <property type="entry name" value="NUCLEAR HORMONE RECEPTOR"/>
    <property type="match status" value="1"/>
</dbReference>
<evidence type="ECO:0000256" key="2">
    <source>
        <dbReference type="ARBA" id="ARBA00005993"/>
    </source>
</evidence>
<keyword evidence="7 11" id="KW-0238">DNA-binding</keyword>
<dbReference type="InterPro" id="IPR035500">
    <property type="entry name" value="NHR-like_dom_sf"/>
</dbReference>
<dbReference type="GO" id="GO:0042594">
    <property type="term" value="P:response to starvation"/>
    <property type="evidence" value="ECO:0007669"/>
    <property type="project" value="UniProtKB-ARBA"/>
</dbReference>
<organism evidence="15">
    <name type="scientific">Caenorhabditis remanei</name>
    <name type="common">Caenorhabditis vulgaris</name>
    <dbReference type="NCBI Taxonomy" id="31234"/>
    <lineage>
        <taxon>Eukaryota</taxon>
        <taxon>Metazoa</taxon>
        <taxon>Ecdysozoa</taxon>
        <taxon>Nematoda</taxon>
        <taxon>Chromadorea</taxon>
        <taxon>Rhabditida</taxon>
        <taxon>Rhabditina</taxon>
        <taxon>Rhabditomorpha</taxon>
        <taxon>Rhabditoidea</taxon>
        <taxon>Rhabditidae</taxon>
        <taxon>Peloderinae</taxon>
        <taxon>Caenorhabditis</taxon>
    </lineage>
</organism>
<evidence type="ECO:0000256" key="5">
    <source>
        <dbReference type="ARBA" id="ARBA00022833"/>
    </source>
</evidence>
<keyword evidence="6 11" id="KW-0805">Transcription regulation</keyword>
<dbReference type="InterPro" id="IPR050274">
    <property type="entry name" value="Nuclear_hormone_rcpt_NR2"/>
</dbReference>
<evidence type="ECO:0000256" key="11">
    <source>
        <dbReference type="RuleBase" id="RU004334"/>
    </source>
</evidence>
<reference evidence="14" key="1">
    <citation type="submission" date="2007-07" db="EMBL/GenBank/DDBJ databases">
        <title>PCAP assembly of the Caenorhabditis remanei genome.</title>
        <authorList>
            <consortium name="The Caenorhabditis remanei Sequencing Consortium"/>
            <person name="Wilson R.K."/>
        </authorList>
    </citation>
    <scope>NUCLEOTIDE SEQUENCE [LARGE SCALE GENOMIC DNA]</scope>
    <source>
        <strain evidence="14">PB4641</strain>
    </source>
</reference>
<dbReference type="Gene3D" id="1.10.565.10">
    <property type="entry name" value="Retinoid X Receptor"/>
    <property type="match status" value="2"/>
</dbReference>
<sequence length="791" mass="90544">MLEVNNYALKADGPKSEDVTTPKRDLSKNARNILPEYCEVCGNRAIGYHYDVATCNGCKAFFRRTIITGRKFLCKKGHKCLEKADPKARRLCPGCRFEKCEKVGMNPMNIQAEMTQKGELLRQQFIASREFEQSINRTPTPIEDKLSIAISKLTLIEDQLDDLFNSNIPAHYGDMRTLTEILQMNPILEVSRIPDLKFLTSQLFPAHAGFCHNIYLSMVEFTKMFDSFSKLSTDSIKKLIRHGASMCVGLMASRRSVRKFNADSLRRTDGTIAGKPDRSWNGIWVEHKKMIQKVLHSFVRNKIDDVEFMFLKAIAICNPAVPDLRKADQVVVEKERFRYATALLDYCFRTYGSTHGADRFGSILSVMTIMENQQREEKCFYVILRSYFSHVDMLLDDEKPCSSRSKILHLEKDKNVLPAKCQICRNPAVGYHYDVASCNGCKAFFRRTVITGKIIKCKYGKRCLEGDDPTDLKKRLCGDCRFTKCEEMSMNPMSIRAEITSTEGKKLKNELVKKRKLAEVGISKKIKFEDEMTVVLTRLTIMESQLVDLFNSNLPKHYVDLRPLSDILVDKPTLEASKIPHLSFFGNELFPDHGGMAHTSLLAVVEFIKMMDFYQQLDSDSLLKIVKHGTLMVRGLMNAERSIRRFQSDCIRRADGSVAGKPMRNYNGVWVEQRKIVQKILYAFLRNNIDSTEYLFVKAIVLCNPAVIGISMEAQKVVEEERQKYARSLFTYCLRQHGSRFGPDRFAALLSIMSVMENQQKEEKSFNVILRSFYSNVTVLVSPLYDEIMGS</sequence>
<evidence type="ECO:0000256" key="9">
    <source>
        <dbReference type="ARBA" id="ARBA00023170"/>
    </source>
</evidence>
<evidence type="ECO:0000256" key="10">
    <source>
        <dbReference type="ARBA" id="ARBA00023242"/>
    </source>
</evidence>
<dbReference type="GO" id="GO:0005634">
    <property type="term" value="C:nucleus"/>
    <property type="evidence" value="ECO:0007669"/>
    <property type="project" value="UniProtKB-SubCell"/>
</dbReference>
<dbReference type="SMART" id="SM00430">
    <property type="entry name" value="HOLI"/>
    <property type="match status" value="2"/>
</dbReference>
<dbReference type="eggNOG" id="ENOG502RZKC">
    <property type="taxonomic scope" value="Eukaryota"/>
</dbReference>
<evidence type="ECO:0000256" key="8">
    <source>
        <dbReference type="ARBA" id="ARBA00023163"/>
    </source>
</evidence>
<dbReference type="STRING" id="31234.E3LPY9"/>
<dbReference type="CDD" id="cd06960">
    <property type="entry name" value="NR_DBD_HNF4A"/>
    <property type="match status" value="2"/>
</dbReference>
<keyword evidence="10 11" id="KW-0539">Nucleus</keyword>
<dbReference type="OMA" id="CNPAVCS"/>
<dbReference type="PROSITE" id="PS51030">
    <property type="entry name" value="NUCLEAR_REC_DBD_2"/>
    <property type="match status" value="2"/>
</dbReference>
<evidence type="ECO:0000256" key="3">
    <source>
        <dbReference type="ARBA" id="ARBA00022723"/>
    </source>
</evidence>
<dbReference type="SUPFAM" id="SSF57716">
    <property type="entry name" value="Glucocorticoid receptor-like (DNA-binding domain)"/>
    <property type="match status" value="2"/>
</dbReference>
<dbReference type="GO" id="GO:0008270">
    <property type="term" value="F:zinc ion binding"/>
    <property type="evidence" value="ECO:0007669"/>
    <property type="project" value="UniProtKB-KW"/>
</dbReference>
<evidence type="ECO:0000259" key="13">
    <source>
        <dbReference type="PROSITE" id="PS51843"/>
    </source>
</evidence>
<dbReference type="InterPro" id="IPR000536">
    <property type="entry name" value="Nucl_hrmn_rcpt_lig-bd"/>
</dbReference>
<dbReference type="Gene3D" id="3.30.50.10">
    <property type="entry name" value="Erythroid Transcription Factor GATA-1, subunit A"/>
    <property type="match status" value="2"/>
</dbReference>
<evidence type="ECO:0000256" key="7">
    <source>
        <dbReference type="ARBA" id="ARBA00023125"/>
    </source>
</evidence>
<keyword evidence="4 11" id="KW-0863">Zinc-finger</keyword>
<dbReference type="GO" id="GO:0000978">
    <property type="term" value="F:RNA polymerase II cis-regulatory region sequence-specific DNA binding"/>
    <property type="evidence" value="ECO:0007669"/>
    <property type="project" value="InterPro"/>
</dbReference>
<keyword evidence="8 11" id="KW-0804">Transcription</keyword>
<evidence type="ECO:0000256" key="1">
    <source>
        <dbReference type="ARBA" id="ARBA00004123"/>
    </source>
</evidence>
<dbReference type="SUPFAM" id="SSF48508">
    <property type="entry name" value="Nuclear receptor ligand-binding domain"/>
    <property type="match status" value="2"/>
</dbReference>
<feature type="domain" description="NR LBD" evidence="13">
    <location>
        <begin position="560"/>
        <end position="791"/>
    </location>
</feature>
<dbReference type="EMBL" id="DS268412">
    <property type="protein sequence ID" value="EFP05437.1"/>
    <property type="molecule type" value="Genomic_DNA"/>
</dbReference>
<dbReference type="GO" id="GO:0003700">
    <property type="term" value="F:DNA-binding transcription factor activity"/>
    <property type="evidence" value="ECO:0007669"/>
    <property type="project" value="InterPro"/>
</dbReference>
<feature type="domain" description="Nuclear receptor" evidence="12">
    <location>
        <begin position="418"/>
        <end position="497"/>
    </location>
</feature>
<evidence type="ECO:0000313" key="15">
    <source>
        <dbReference type="Proteomes" id="UP000008281"/>
    </source>
</evidence>
<keyword evidence="3 11" id="KW-0479">Metal-binding</keyword>
<keyword evidence="5 11" id="KW-0862">Zinc</keyword>
<dbReference type="Pfam" id="PF00105">
    <property type="entry name" value="zf-C4"/>
    <property type="match status" value="2"/>
</dbReference>
<comment type="similarity">
    <text evidence="2 11">Belongs to the nuclear hormone receptor family.</text>
</comment>
<dbReference type="InterPro" id="IPR001628">
    <property type="entry name" value="Znf_hrmn_rcpt"/>
</dbReference>
<dbReference type="PROSITE" id="PS51843">
    <property type="entry name" value="NR_LBD"/>
    <property type="match status" value="2"/>
</dbReference>
<comment type="subcellular location">
    <subcellularLocation>
        <location evidence="1 11">Nucleus</location>
    </subcellularLocation>
</comment>
<dbReference type="PRINTS" id="PR00047">
    <property type="entry name" value="STROIDFINGER"/>
</dbReference>
<dbReference type="HOGENOM" id="CLU_349386_0_0_1"/>
<dbReference type="SMART" id="SM00399">
    <property type="entry name" value="ZnF_C4"/>
    <property type="match status" value="2"/>
</dbReference>
<dbReference type="InterPro" id="IPR013088">
    <property type="entry name" value="Znf_NHR/GATA"/>
</dbReference>
<feature type="domain" description="Nuclear receptor" evidence="12">
    <location>
        <begin position="35"/>
        <end position="112"/>
    </location>
</feature>
<protein>
    <submittedName>
        <fullName evidence="14">CRE-NHR-207 protein</fullName>
    </submittedName>
</protein>
<accession>E3LPY9</accession>
<keyword evidence="15" id="KW-1185">Reference proteome</keyword>
<gene>
    <name evidence="14" type="primary">Cre-nhr-207</name>
    <name evidence="14" type="ORF">CRE_27048</name>
</gene>
<dbReference type="FunFam" id="3.30.50.10:FF:000050">
    <property type="entry name" value="Nuclear Hormone Receptor family"/>
    <property type="match status" value="2"/>
</dbReference>
<dbReference type="FunCoup" id="E3LPY9">
    <property type="interactions" value="10"/>
</dbReference>
<name>E3LPY9_CAERE</name>
<evidence type="ECO:0000313" key="14">
    <source>
        <dbReference type="EMBL" id="EFP05437.1"/>
    </source>
</evidence>
<evidence type="ECO:0000256" key="4">
    <source>
        <dbReference type="ARBA" id="ARBA00022771"/>
    </source>
</evidence>
<evidence type="ECO:0000256" key="6">
    <source>
        <dbReference type="ARBA" id="ARBA00023015"/>
    </source>
</evidence>
<dbReference type="OrthoDB" id="5847928at2759"/>
<dbReference type="InterPro" id="IPR049636">
    <property type="entry name" value="HNF4-like_DBD"/>
</dbReference>
<dbReference type="Proteomes" id="UP000008281">
    <property type="component" value="Unassembled WGS sequence"/>
</dbReference>